<accession>A0A164HFF2</accession>
<evidence type="ECO:0000313" key="3">
    <source>
        <dbReference type="Proteomes" id="UP000076512"/>
    </source>
</evidence>
<name>A0A164HFF2_9NOCA</name>
<gene>
    <name evidence="2" type="ORF">AWN90_11385</name>
</gene>
<dbReference type="AlphaFoldDB" id="A0A164HFF2"/>
<dbReference type="RefSeq" id="WP_067580094.1">
    <property type="nucleotide sequence ID" value="NZ_JABMCZ010000002.1"/>
</dbReference>
<evidence type="ECO:0000256" key="1">
    <source>
        <dbReference type="SAM" id="MobiDB-lite"/>
    </source>
</evidence>
<dbReference type="EMBL" id="LWGR01000021">
    <property type="protein sequence ID" value="KZM68466.1"/>
    <property type="molecule type" value="Genomic_DNA"/>
</dbReference>
<sequence>MTELDELMDLIHDTPDVIYFLRAQMTNNARAADGRDWTDTERPTPDRVASSKTVTMAPCSLDAMSAADAEVSVLANWGDRLGVIYTGRVWRSHGVVRGLAGDDLTVVWSLVEGFTRWAREGWTGNADMLNQLRSVRNRHRKQWGDLDLLLMHRPESREQSWSEPGLF</sequence>
<organism evidence="2 3">
    <name type="scientific">Nocardia terpenica</name>
    <dbReference type="NCBI Taxonomy" id="455432"/>
    <lineage>
        <taxon>Bacteria</taxon>
        <taxon>Bacillati</taxon>
        <taxon>Actinomycetota</taxon>
        <taxon>Actinomycetes</taxon>
        <taxon>Mycobacteriales</taxon>
        <taxon>Nocardiaceae</taxon>
        <taxon>Nocardia</taxon>
    </lineage>
</organism>
<proteinExistence type="predicted"/>
<protein>
    <submittedName>
        <fullName evidence="2">Uncharacterized protein</fullName>
    </submittedName>
</protein>
<dbReference type="Proteomes" id="UP000076512">
    <property type="component" value="Unassembled WGS sequence"/>
</dbReference>
<feature type="region of interest" description="Disordered" evidence="1">
    <location>
        <begin position="31"/>
        <end position="51"/>
    </location>
</feature>
<dbReference type="OrthoDB" id="9963669at2"/>
<evidence type="ECO:0000313" key="2">
    <source>
        <dbReference type="EMBL" id="KZM68466.1"/>
    </source>
</evidence>
<reference evidence="2 3" key="1">
    <citation type="submission" date="2016-04" db="EMBL/GenBank/DDBJ databases">
        <authorList>
            <person name="Evans L.H."/>
            <person name="Alamgir A."/>
            <person name="Owens N."/>
            <person name="Weber N.D."/>
            <person name="Virtaneva K."/>
            <person name="Barbian K."/>
            <person name="Babar A."/>
            <person name="Rosenke K."/>
        </authorList>
    </citation>
    <scope>NUCLEOTIDE SEQUENCE [LARGE SCALE GENOMIC DNA]</scope>
    <source>
        <strain evidence="2 3">IFM 0406</strain>
    </source>
</reference>
<dbReference type="STRING" id="455432.AWN90_11385"/>
<comment type="caution">
    <text evidence="2">The sequence shown here is derived from an EMBL/GenBank/DDBJ whole genome shotgun (WGS) entry which is preliminary data.</text>
</comment>
<keyword evidence="3" id="KW-1185">Reference proteome</keyword>
<feature type="compositionally biased region" description="Basic and acidic residues" evidence="1">
    <location>
        <begin position="32"/>
        <end position="45"/>
    </location>
</feature>